<evidence type="ECO:0000313" key="3">
    <source>
        <dbReference type="Proteomes" id="UP000527143"/>
    </source>
</evidence>
<evidence type="ECO:0000259" key="1">
    <source>
        <dbReference type="Pfam" id="PF12902"/>
    </source>
</evidence>
<dbReference type="PANTHER" id="PTHR34400:SF4">
    <property type="entry name" value="MEMBRANE PROTEIN"/>
    <property type="match status" value="1"/>
</dbReference>
<dbReference type="InterPro" id="IPR026820">
    <property type="entry name" value="VioB/RebD_dom"/>
</dbReference>
<gene>
    <name evidence="2" type="ORF">FHT02_003901</name>
</gene>
<dbReference type="EMBL" id="JACIJF010000021">
    <property type="protein sequence ID" value="MBB5712641.1"/>
    <property type="molecule type" value="Genomic_DNA"/>
</dbReference>
<reference evidence="2 3" key="1">
    <citation type="submission" date="2020-08" db="EMBL/GenBank/DDBJ databases">
        <title>Genomic Encyclopedia of Type Strains, Phase IV (KMG-IV): sequencing the most valuable type-strain genomes for metagenomic binning, comparative biology and taxonomic classification.</title>
        <authorList>
            <person name="Goeker M."/>
        </authorList>
    </citation>
    <scope>NUCLEOTIDE SEQUENCE [LARGE SCALE GENOMIC DNA]</scope>
    <source>
        <strain evidence="2 3">DSM 26736</strain>
    </source>
</reference>
<evidence type="ECO:0000313" key="2">
    <source>
        <dbReference type="EMBL" id="MBB5712641.1"/>
    </source>
</evidence>
<dbReference type="PANTHER" id="PTHR34400">
    <property type="match status" value="1"/>
</dbReference>
<accession>A0A840YSH4</accession>
<proteinExistence type="predicted"/>
<dbReference type="Proteomes" id="UP000527143">
    <property type="component" value="Unassembled WGS sequence"/>
</dbReference>
<dbReference type="AlphaFoldDB" id="A0A840YSH4"/>
<keyword evidence="3" id="KW-1185">Reference proteome</keyword>
<sequence length="390" mass="41804">MAEAAEVEHTLMCSYLYAAFSLRRRGEPGVSEEHGEALERWRAAIIDVAVEEMGHLVIVANLTVAVGGRPHFGRPAFPVSPGYFPSGVSVRLTGFSPETLDHFIFLERPQGVEDEDGASFAQEDYVREQATPGLMPSAQDYATIGHLYDAIRVNLEALEQEIGQDALFLGDPGSQVGPEVIDLEGVQPITSLADANLAIDVVVEQGEGSSVDRDDSHYHSFVSIRDEYSRLTQADPAFVAAWPVADSPVLRQPAEPEGRVFISHPDAARLLDFACATYGLLLRCLVQSFGREGREREAEQKALMSAAIDLMHALGDASTRLARLPAAAASADVHAGMSFTMLRGVEPLLGGAIERALLNERSSALVGANALIGDHAKAAIARAAATLSCF</sequence>
<name>A0A840YSH4_9SPHN</name>
<protein>
    <recommendedName>
        <fullName evidence="1">Iminophenyl-pyruvate dimer synthase domain-containing protein</fullName>
    </recommendedName>
</protein>
<dbReference type="Gene3D" id="1.20.1260.10">
    <property type="match status" value="1"/>
</dbReference>
<organism evidence="2 3">
    <name type="scientific">Sphingomonas xinjiangensis</name>
    <dbReference type="NCBI Taxonomy" id="643568"/>
    <lineage>
        <taxon>Bacteria</taxon>
        <taxon>Pseudomonadati</taxon>
        <taxon>Pseudomonadota</taxon>
        <taxon>Alphaproteobacteria</taxon>
        <taxon>Sphingomonadales</taxon>
        <taxon>Sphingomonadaceae</taxon>
        <taxon>Sphingomonas</taxon>
    </lineage>
</organism>
<feature type="domain" description="Iminophenyl-pyruvate dimer synthase" evidence="1">
    <location>
        <begin position="3"/>
        <end position="225"/>
    </location>
</feature>
<dbReference type="RefSeq" id="WP_184091345.1">
    <property type="nucleotide sequence ID" value="NZ_JACIJF010000021.1"/>
</dbReference>
<comment type="caution">
    <text evidence="2">The sequence shown here is derived from an EMBL/GenBank/DDBJ whole genome shotgun (WGS) entry which is preliminary data.</text>
</comment>
<dbReference type="InterPro" id="IPR012347">
    <property type="entry name" value="Ferritin-like"/>
</dbReference>
<dbReference type="Pfam" id="PF12902">
    <property type="entry name" value="Ferritin-like"/>
    <property type="match status" value="1"/>
</dbReference>